<dbReference type="InParanoid" id="A0A2G5CYW5"/>
<evidence type="ECO:0008006" key="5">
    <source>
        <dbReference type="Google" id="ProtNLM"/>
    </source>
</evidence>
<evidence type="ECO:0000256" key="1">
    <source>
        <dbReference type="SAM" id="Phobius"/>
    </source>
</evidence>
<keyword evidence="1" id="KW-1133">Transmembrane helix</keyword>
<dbReference type="Proteomes" id="UP000230069">
    <property type="component" value="Unassembled WGS sequence"/>
</dbReference>
<proteinExistence type="predicted"/>
<keyword evidence="1" id="KW-0812">Transmembrane</keyword>
<evidence type="ECO:0000313" key="3">
    <source>
        <dbReference type="EMBL" id="PIA36471.1"/>
    </source>
</evidence>
<feature type="chain" id="PRO_5013948969" description="HR-like lesion-inducer" evidence="2">
    <location>
        <begin position="23"/>
        <end position="157"/>
    </location>
</feature>
<reference evidence="3 4" key="1">
    <citation type="submission" date="2017-09" db="EMBL/GenBank/DDBJ databases">
        <title>WGS assembly of Aquilegia coerulea Goldsmith.</title>
        <authorList>
            <person name="Hodges S."/>
            <person name="Kramer E."/>
            <person name="Nordborg M."/>
            <person name="Tomkins J."/>
            <person name="Borevitz J."/>
            <person name="Derieg N."/>
            <person name="Yan J."/>
            <person name="Mihaltcheva S."/>
            <person name="Hayes R.D."/>
            <person name="Rokhsar D."/>
        </authorList>
    </citation>
    <scope>NUCLEOTIDE SEQUENCE [LARGE SCALE GENOMIC DNA]</scope>
    <source>
        <strain evidence="4">cv. Goldsmith</strain>
    </source>
</reference>
<feature type="transmembrane region" description="Helical" evidence="1">
    <location>
        <begin position="118"/>
        <end position="136"/>
    </location>
</feature>
<accession>A0A2G5CYW5</accession>
<protein>
    <recommendedName>
        <fullName evidence="5">HR-like lesion-inducer</fullName>
    </recommendedName>
</protein>
<dbReference type="PANTHER" id="PTHR31474">
    <property type="entry name" value="HR-LIKE LESION-INDUCER"/>
    <property type="match status" value="1"/>
</dbReference>
<dbReference type="OrthoDB" id="529675at2759"/>
<sequence>MGFKSFLGRLLFASVFILSAWQEFNEFGVDGGPAANFLRPKYANFTEILTFYTGVHLPEVDIKKLIVGGITLKALGGVCFIFGSSYGAFLLLLHLAISTPILYDFYNYDLENPQFGPLFIKFTENVALFGALVFFIEMKKMIQRRLPKKRISKAKAQ</sequence>
<name>A0A2G5CYW5_AQUCA</name>
<gene>
    <name evidence="3" type="ORF">AQUCO_03400394v1</name>
</gene>
<dbReference type="InterPro" id="IPR008637">
    <property type="entry name" value="HR_lesion"/>
</dbReference>
<dbReference type="Pfam" id="PF05514">
    <property type="entry name" value="HR_lesion"/>
    <property type="match status" value="1"/>
</dbReference>
<dbReference type="EMBL" id="KZ305051">
    <property type="protein sequence ID" value="PIA36471.1"/>
    <property type="molecule type" value="Genomic_DNA"/>
</dbReference>
<keyword evidence="4" id="KW-1185">Reference proteome</keyword>
<keyword evidence="1" id="KW-0472">Membrane</keyword>
<dbReference type="AlphaFoldDB" id="A0A2G5CYW5"/>
<evidence type="ECO:0000256" key="2">
    <source>
        <dbReference type="SAM" id="SignalP"/>
    </source>
</evidence>
<organism evidence="3 4">
    <name type="scientific">Aquilegia coerulea</name>
    <name type="common">Rocky mountain columbine</name>
    <dbReference type="NCBI Taxonomy" id="218851"/>
    <lineage>
        <taxon>Eukaryota</taxon>
        <taxon>Viridiplantae</taxon>
        <taxon>Streptophyta</taxon>
        <taxon>Embryophyta</taxon>
        <taxon>Tracheophyta</taxon>
        <taxon>Spermatophyta</taxon>
        <taxon>Magnoliopsida</taxon>
        <taxon>Ranunculales</taxon>
        <taxon>Ranunculaceae</taxon>
        <taxon>Thalictroideae</taxon>
        <taxon>Aquilegia</taxon>
    </lineage>
</organism>
<dbReference type="PANTHER" id="PTHR31474:SF1">
    <property type="entry name" value="EXPRESSED PROTEIN"/>
    <property type="match status" value="1"/>
</dbReference>
<keyword evidence="2" id="KW-0732">Signal</keyword>
<evidence type="ECO:0000313" key="4">
    <source>
        <dbReference type="Proteomes" id="UP000230069"/>
    </source>
</evidence>
<feature type="signal peptide" evidence="2">
    <location>
        <begin position="1"/>
        <end position="22"/>
    </location>
</feature>